<feature type="region of interest" description="Disordered" evidence="1">
    <location>
        <begin position="1239"/>
        <end position="1301"/>
    </location>
</feature>
<comment type="caution">
    <text evidence="2">The sequence shown here is derived from an EMBL/GenBank/DDBJ whole genome shotgun (WGS) entry which is preliminary data.</text>
</comment>
<evidence type="ECO:0008006" key="4">
    <source>
        <dbReference type="Google" id="ProtNLM"/>
    </source>
</evidence>
<dbReference type="SUPFAM" id="SSF52540">
    <property type="entry name" value="P-loop containing nucleoside triphosphate hydrolases"/>
    <property type="match status" value="1"/>
</dbReference>
<protein>
    <recommendedName>
        <fullName evidence="4">NACHT domain-containing protein</fullName>
    </recommendedName>
</protein>
<evidence type="ECO:0000256" key="1">
    <source>
        <dbReference type="SAM" id="MobiDB-lite"/>
    </source>
</evidence>
<dbReference type="InterPro" id="IPR027417">
    <property type="entry name" value="P-loop_NTPase"/>
</dbReference>
<accession>A0A8E0RM94</accession>
<dbReference type="EMBL" id="LUCM01010700">
    <property type="protein sequence ID" value="KAA0185121.1"/>
    <property type="molecule type" value="Genomic_DNA"/>
</dbReference>
<dbReference type="PANTHER" id="PTHR19871">
    <property type="entry name" value="BETA TRANSDUCIN-RELATED PROTEIN"/>
    <property type="match status" value="1"/>
</dbReference>
<sequence>MRTELATLRLSVWPQLQRLCDSRGFNLEVIDRSAETDINPPIDPNEELEQVTEELNNYLDRRVRGNQFLKCLSAIPSSELSDRSSEISLSSDRSIAHEYARVEELIKRKTDLMHTLQPEPFSRWYRPAKIINTEQLSYHYLQSVRSILPDIVRFDEPPRRQNALDCWLNEAHTIRALLWRYWDPTVAGSWRNRIKSERTSREQKCNSSQWNVNDQSTLESHVQTILDGEVQNADCFVVIRCHEEDSEITSRYRTESGHWNASTSSYSNSANTGSMRTTRTDDTVRSARSNWHHGLSEVDQFLQFPMEISKIRAKKLMEYARLKVPQFNQIQYDVSGQANADVEEEILLRNNRVDPLSRADHAGYLEELTRNIRHVFGKSLQQEMDRRLELEVGTICPSDNSSSNDRYHALVWDLGYEIQTHWEACENLSRYFIARNDILKDMILWIEERSFAAEGRSANLDGKYSLMFVRGASGSGKSVLLAKLAQTLRDNHGDKTRVVYRHVGSSCVSIGLLQTLRYLCTELSTRLSSKTLADTYGGLRRAFHQALVDATFEQDSRKSLVVILDGIENLEVQTADCSDNYDRYDPLRIILLLQKDKITRQFWGKYKKTRLFSYAELYNRALYKLPPVRMSEYQIRYCAHHPKYDQYLLTKYITTSETGCQFSQISQKYLRNSLLQKFPKVQITQSDVDLELGDCYIQRDWNEKPKRARSEKNQRARQCPFNLMKFVLKMNASSERKKFTQHMIKRIGEWYWLSSVEYMHLMGIKESSDVYGTEFNQRGPDFPISWIPTGWLENKPFLNCDLVLILAGSAYQDNKPFTQVGGFFDLIVTPSWSQINANSQAATKLIHLEWLNQTDIHKCLDQLSPFPNPKKTLDVHDEQMIFKNNLGPLELRLLMALIRQGRSEQALKNLRDYSLVNMIHLWFNMAEQDYSRQRVQLMVQNLVAGRFGATWSDLVQWYTRKQAHVRDRPSQSLVKFAHRHSLTVGNANLWASGQLNKSNLTYSWWKRFSSIYLLPFGLLSVRRIGPHGCGLVMYLNHGLIRQALLTRYGPDVDSSLIPVHRSQAEWYTEQLSVRWRSVIPHGEYTVNTMDWRALLELPYQLAKSKQYRKLKLKCFYNMHWLREMLSIAYHEHDQVPSVQELLDEITAHLYTARSERVELFKVDMEAHPPPAALMARLDSFSFIAVQLMEDQPELMQLVGSLCCWRGQLRRDPDLIVPLCYMHFGSTRSVYDYHHSTAKNYTKKNSNGPLETERGDSPSQDDDDNDDGNNNDDNDEDVSNSNNYVDMTRDKSSHGNRNRARGSMLTQLLDQIDREASGLILRPINYTLAVQTMSKALISANQTRAKSGETSIWPKTSMEITALAYCPANKCRLAVAIWNREDAITYVEIWNMMLNQLEWSQLTKTQTLGPISLIRWLTDKAVIVVQTTRPVLTIWPIQTGQTWTDEFYELLAGSADSSGSLNNEIPGVYVTSTEDNRASYIAVVYSGKEQIDLWSSDSGKIHHLGQWNAFGQWIRPSAVTTQGESNRPRQFSLPIMTRPSGGELLVDMIHDKQYLRFVIAQRGANTAYLFTVGPITNPWRTDWSKPRALKCSPDSTRIVSVACVRVRGFIVVATRTPRDERIVGCLNLFDLNSGQLLEQIDGSADTFLCTEFNLSSQGLLAYTVPPSLRFVLSEDQMRLFTISRKPIGQPTLSTFELVAWNFNTRAYRHLTENELFPYFEPHLTPLSIPADACDFGQQDRLSVCFNVNTEMGSRISHSDIATVLNNPVKIMKREKKPPRIMGRVYQITIKEHEWIAYFCVDEEDEKIYFMSISESFGEQTCLEKFSLPENRKPNATDRFILNDNLLIVLGNLGYSEVVEECREVYQRMTVYEIQTQSPKNHPYLELKRHIPEVFIIPCNMAEYMIWDSAYLVGPDENRTHFMAWSLTHGQVAWRMKPEWSVEPSESNDANKIAETNDARSPVAQPIDDSHEQWTIEKFLLSEDGSILVASYGLPYLCVFSLQARQHVGNLNETYAQDGTDSVTSAARAVKQPQANTSSMTAYTSNIINAALSFYGEWFAQAEFSAHDRTTCLTIWSLHGLHIPRMGRQVGPKWHRRRLLDQPGLVAITVNGSDGVVIAACLDRGLIAWCPVRSDEVHHLAMSERLNYTADRPPLLICSRDGTKVAVSSGLQTAQITAWHIPEGKAVLQSPYFLGHAFTPNTVLELSFSFHEDVICARVQDAKKPLLLRVNWPTTEIVERKKPLPLG</sequence>
<feature type="compositionally biased region" description="Acidic residues" evidence="1">
    <location>
        <begin position="1258"/>
        <end position="1277"/>
    </location>
</feature>
<dbReference type="OrthoDB" id="2325716at2759"/>
<feature type="compositionally biased region" description="Polar residues" evidence="1">
    <location>
        <begin position="1239"/>
        <end position="1248"/>
    </location>
</feature>
<organism evidence="2 3">
    <name type="scientific">Fasciolopsis buskii</name>
    <dbReference type="NCBI Taxonomy" id="27845"/>
    <lineage>
        <taxon>Eukaryota</taxon>
        <taxon>Metazoa</taxon>
        <taxon>Spiralia</taxon>
        <taxon>Lophotrochozoa</taxon>
        <taxon>Platyhelminthes</taxon>
        <taxon>Trematoda</taxon>
        <taxon>Digenea</taxon>
        <taxon>Plagiorchiida</taxon>
        <taxon>Echinostomata</taxon>
        <taxon>Echinostomatoidea</taxon>
        <taxon>Fasciolidae</taxon>
        <taxon>Fasciolopsis</taxon>
    </lineage>
</organism>
<name>A0A8E0RM94_9TREM</name>
<keyword evidence="3" id="KW-1185">Reference proteome</keyword>
<reference evidence="2" key="1">
    <citation type="submission" date="2019-05" db="EMBL/GenBank/DDBJ databases">
        <title>Annotation for the trematode Fasciolopsis buski.</title>
        <authorList>
            <person name="Choi Y.-J."/>
        </authorList>
    </citation>
    <scope>NUCLEOTIDE SEQUENCE</scope>
    <source>
        <strain evidence="2">HT</strain>
        <tissue evidence="2">Whole worm</tissue>
    </source>
</reference>
<dbReference type="SUPFAM" id="SSF82171">
    <property type="entry name" value="DPP6 N-terminal domain-like"/>
    <property type="match status" value="1"/>
</dbReference>
<evidence type="ECO:0000313" key="3">
    <source>
        <dbReference type="Proteomes" id="UP000728185"/>
    </source>
</evidence>
<dbReference type="Proteomes" id="UP000728185">
    <property type="component" value="Unassembled WGS sequence"/>
</dbReference>
<evidence type="ECO:0000313" key="2">
    <source>
        <dbReference type="EMBL" id="KAA0185121.1"/>
    </source>
</evidence>
<gene>
    <name evidence="2" type="ORF">FBUS_07405</name>
</gene>
<dbReference type="InterPro" id="IPR052752">
    <property type="entry name" value="NACHT-WD_repeat"/>
</dbReference>
<proteinExistence type="predicted"/>
<dbReference type="Gene3D" id="3.40.50.300">
    <property type="entry name" value="P-loop containing nucleotide triphosphate hydrolases"/>
    <property type="match status" value="1"/>
</dbReference>
<dbReference type="PANTHER" id="PTHR19871:SF14">
    <property type="entry name" value="DUF4062 DOMAIN-CONTAINING PROTEIN"/>
    <property type="match status" value="1"/>
</dbReference>